<name>A0ACC1NUU1_9HYPO</name>
<accession>A0ACC1NUU1</accession>
<evidence type="ECO:0000313" key="1">
    <source>
        <dbReference type="EMBL" id="KAJ2982553.1"/>
    </source>
</evidence>
<gene>
    <name evidence="1" type="ORF">NQ176_g1310</name>
</gene>
<dbReference type="Proteomes" id="UP001143910">
    <property type="component" value="Unassembled WGS sequence"/>
</dbReference>
<evidence type="ECO:0000313" key="2">
    <source>
        <dbReference type="Proteomes" id="UP001143910"/>
    </source>
</evidence>
<protein>
    <submittedName>
        <fullName evidence="1">Uncharacterized protein</fullName>
    </submittedName>
</protein>
<proteinExistence type="predicted"/>
<sequence length="206" mass="19902">MKATAAVLLSLAASIAAAPVDPSPASDGVAQTGAAPSIDAVDIAGSIDPKDGATDLNPTSVEDDAAATPVNVTSTVLNTMANSNSTMDGINGQGVNAPQRYTDAEQGLLDFANAATLGILGTVLKAVNALTGGAVNFGLSVANGVTLGLVGNPVAGSTVKIPPKVGVPAANQATNVAGPSADQIAEALLGQLGVTNVGPGTVTITH</sequence>
<keyword evidence="2" id="KW-1185">Reference proteome</keyword>
<dbReference type="EMBL" id="JANJQO010000070">
    <property type="protein sequence ID" value="KAJ2982553.1"/>
    <property type="molecule type" value="Genomic_DNA"/>
</dbReference>
<reference evidence="1" key="1">
    <citation type="submission" date="2022-08" db="EMBL/GenBank/DDBJ databases">
        <title>Genome Sequence of Lecanicillium fungicola.</title>
        <authorList>
            <person name="Buettner E."/>
        </authorList>
    </citation>
    <scope>NUCLEOTIDE SEQUENCE</scope>
    <source>
        <strain evidence="1">Babe33</strain>
    </source>
</reference>
<comment type="caution">
    <text evidence="1">The sequence shown here is derived from an EMBL/GenBank/DDBJ whole genome shotgun (WGS) entry which is preliminary data.</text>
</comment>
<organism evidence="1 2">
    <name type="scientific">Zarea fungicola</name>
    <dbReference type="NCBI Taxonomy" id="93591"/>
    <lineage>
        <taxon>Eukaryota</taxon>
        <taxon>Fungi</taxon>
        <taxon>Dikarya</taxon>
        <taxon>Ascomycota</taxon>
        <taxon>Pezizomycotina</taxon>
        <taxon>Sordariomycetes</taxon>
        <taxon>Hypocreomycetidae</taxon>
        <taxon>Hypocreales</taxon>
        <taxon>Cordycipitaceae</taxon>
        <taxon>Zarea</taxon>
    </lineage>
</organism>